<reference evidence="1 2" key="1">
    <citation type="submission" date="2012-07" db="EMBL/GenBank/DDBJ databases">
        <title>The Genome Sequence of Lactobacillus crispatus FB077-07.</title>
        <authorList>
            <consortium name="The Broad Institute Genome Sequencing Platform"/>
            <person name="Earl A."/>
            <person name="Ward D."/>
            <person name="Feldgarden M."/>
            <person name="Gevers D."/>
            <person name="Saerens B."/>
            <person name="Vaneechoutte M."/>
            <person name="Walker B."/>
            <person name="Young S.K."/>
            <person name="Zeng Q."/>
            <person name="Gargeya S."/>
            <person name="Fitzgerald M."/>
            <person name="Haas B."/>
            <person name="Abouelleil A."/>
            <person name="Alvarado L."/>
            <person name="Arachchi H.M."/>
            <person name="Berlin A.M."/>
            <person name="Chapman S.B."/>
            <person name="Goldberg J."/>
            <person name="Griggs A."/>
            <person name="Gujja S."/>
            <person name="Hansen M."/>
            <person name="Howarth C."/>
            <person name="Imamovic A."/>
            <person name="Larimer J."/>
            <person name="McCowen C."/>
            <person name="Montmayeur A."/>
            <person name="Murphy C."/>
            <person name="Neiman D."/>
            <person name="Pearson M."/>
            <person name="Priest M."/>
            <person name="Roberts A."/>
            <person name="Saif S."/>
            <person name="Shea T."/>
            <person name="Sisk P."/>
            <person name="Sykes S."/>
            <person name="Wortman J."/>
            <person name="Nusbaum C."/>
            <person name="Birren B."/>
        </authorList>
    </citation>
    <scope>NUCLEOTIDE SEQUENCE [LARGE SCALE GENOMIC DNA]</scope>
    <source>
        <strain evidence="1 2">FB077-07</strain>
    </source>
</reference>
<name>K1MD22_9LACO</name>
<dbReference type="Gene3D" id="1.10.1220.10">
    <property type="entry name" value="Met repressor-like"/>
    <property type="match status" value="1"/>
</dbReference>
<evidence type="ECO:0000313" key="1">
    <source>
        <dbReference type="EMBL" id="EKB62132.1"/>
    </source>
</evidence>
<evidence type="ECO:0000313" key="2">
    <source>
        <dbReference type="Proteomes" id="UP000004722"/>
    </source>
</evidence>
<dbReference type="GO" id="GO:0006355">
    <property type="term" value="P:regulation of DNA-templated transcription"/>
    <property type="evidence" value="ECO:0007669"/>
    <property type="project" value="InterPro"/>
</dbReference>
<evidence type="ECO:0008006" key="3">
    <source>
        <dbReference type="Google" id="ProtNLM"/>
    </source>
</evidence>
<accession>K1MD22</accession>
<dbReference type="RefSeq" id="WP_005729948.1">
    <property type="nucleotide sequence ID" value="NZ_JH932275.1"/>
</dbReference>
<organism evidence="1 2">
    <name type="scientific">Lactobacillus crispatus FB077-07</name>
    <dbReference type="NCBI Taxonomy" id="883092"/>
    <lineage>
        <taxon>Bacteria</taxon>
        <taxon>Bacillati</taxon>
        <taxon>Bacillota</taxon>
        <taxon>Bacilli</taxon>
        <taxon>Lactobacillales</taxon>
        <taxon>Lactobacillaceae</taxon>
        <taxon>Lactobacillus</taxon>
    </lineage>
</organism>
<dbReference type="InterPro" id="IPR013321">
    <property type="entry name" value="Arc_rbn_hlx_hlx"/>
</dbReference>
<dbReference type="Proteomes" id="UP000004722">
    <property type="component" value="Unassembled WGS sequence"/>
</dbReference>
<protein>
    <recommendedName>
        <fullName evidence="3">RelB/DinJ family addiction module antitoxin</fullName>
    </recommendedName>
</protein>
<dbReference type="AlphaFoldDB" id="K1MD22"/>
<gene>
    <name evidence="1" type="ORF">HMPREF9249_02453</name>
</gene>
<dbReference type="OrthoDB" id="9804867at2"/>
<comment type="caution">
    <text evidence="1">The sequence shown here is derived from an EMBL/GenBank/DDBJ whole genome shotgun (WGS) entry which is preliminary data.</text>
</comment>
<dbReference type="PATRIC" id="fig|883092.3.peg.2435"/>
<sequence length="88" mass="10099">MTRIQANVNKDVVDRVNYILKSVGQTPTSVINSLYHAIDNTGAIPFKMGLTLEQRNSLEIQRLALKQKPQVIKNAKEFEEIWQDEDED</sequence>
<dbReference type="HOGENOM" id="CLU_154558_4_0_9"/>
<dbReference type="EMBL" id="AGZG01000116">
    <property type="protein sequence ID" value="EKB62132.1"/>
    <property type="molecule type" value="Genomic_DNA"/>
</dbReference>
<proteinExistence type="predicted"/>